<evidence type="ECO:0000256" key="4">
    <source>
        <dbReference type="ARBA" id="ARBA00022618"/>
    </source>
</evidence>
<protein>
    <recommendedName>
        <fullName evidence="10">Tyrosine recombinase XerC</fullName>
    </recommendedName>
</protein>
<keyword evidence="9 10" id="KW-0131">Cell cycle</keyword>
<dbReference type="PROSITE" id="PS51898">
    <property type="entry name" value="TYR_RECOMBINASE"/>
    <property type="match status" value="1"/>
</dbReference>
<comment type="subunit">
    <text evidence="10">Forms a cyclic heterotetrameric complex composed of two molecules of XerC and two molecules of XerD.</text>
</comment>
<dbReference type="PANTHER" id="PTHR30349:SF81">
    <property type="entry name" value="TYROSINE RECOMBINASE XERC"/>
    <property type="match status" value="1"/>
</dbReference>
<evidence type="ECO:0000256" key="10">
    <source>
        <dbReference type="HAMAP-Rule" id="MF_01808"/>
    </source>
</evidence>
<name>A0A398CXN0_9BACL</name>
<organism evidence="13 14">
    <name type="scientific">Cohnella faecalis</name>
    <dbReference type="NCBI Taxonomy" id="2315694"/>
    <lineage>
        <taxon>Bacteria</taxon>
        <taxon>Bacillati</taxon>
        <taxon>Bacillota</taxon>
        <taxon>Bacilli</taxon>
        <taxon>Bacillales</taxon>
        <taxon>Paenibacillaceae</taxon>
        <taxon>Cohnella</taxon>
    </lineage>
</organism>
<dbReference type="OrthoDB" id="9801717at2"/>
<dbReference type="EMBL" id="QXJM01000025">
    <property type="protein sequence ID" value="RIE04547.1"/>
    <property type="molecule type" value="Genomic_DNA"/>
</dbReference>
<dbReference type="Proteomes" id="UP000266340">
    <property type="component" value="Unassembled WGS sequence"/>
</dbReference>
<dbReference type="InterPro" id="IPR010998">
    <property type="entry name" value="Integrase_recombinase_N"/>
</dbReference>
<evidence type="ECO:0000256" key="9">
    <source>
        <dbReference type="ARBA" id="ARBA00023306"/>
    </source>
</evidence>
<keyword evidence="3 10" id="KW-0963">Cytoplasm</keyword>
<dbReference type="CDD" id="cd00798">
    <property type="entry name" value="INT_XerDC_C"/>
    <property type="match status" value="1"/>
</dbReference>
<dbReference type="InterPro" id="IPR004107">
    <property type="entry name" value="Integrase_SAM-like_N"/>
</dbReference>
<feature type="active site" evidence="10">
    <location>
        <position position="268"/>
    </location>
</feature>
<proteinExistence type="inferred from homology"/>
<dbReference type="PROSITE" id="PS51900">
    <property type="entry name" value="CB"/>
    <property type="match status" value="1"/>
</dbReference>
<dbReference type="GO" id="GO:0051301">
    <property type="term" value="P:cell division"/>
    <property type="evidence" value="ECO:0007669"/>
    <property type="project" value="UniProtKB-KW"/>
</dbReference>
<dbReference type="InterPro" id="IPR050090">
    <property type="entry name" value="Tyrosine_recombinase_XerCD"/>
</dbReference>
<dbReference type="InterPro" id="IPR011010">
    <property type="entry name" value="DNA_brk_join_enz"/>
</dbReference>
<dbReference type="InterPro" id="IPR011932">
    <property type="entry name" value="Recomb_XerD"/>
</dbReference>
<dbReference type="Pfam" id="PF00589">
    <property type="entry name" value="Phage_integrase"/>
    <property type="match status" value="1"/>
</dbReference>
<evidence type="ECO:0000256" key="6">
    <source>
        <dbReference type="ARBA" id="ARBA00022908"/>
    </source>
</evidence>
<evidence type="ECO:0000256" key="7">
    <source>
        <dbReference type="ARBA" id="ARBA00023125"/>
    </source>
</evidence>
<dbReference type="GO" id="GO:0007059">
    <property type="term" value="P:chromosome segregation"/>
    <property type="evidence" value="ECO:0007669"/>
    <property type="project" value="UniProtKB-UniRule"/>
</dbReference>
<keyword evidence="7 10" id="KW-0238">DNA-binding</keyword>
<dbReference type="NCBIfam" id="NF001399">
    <property type="entry name" value="PRK00283.1"/>
    <property type="match status" value="1"/>
</dbReference>
<feature type="domain" description="Tyr recombinase" evidence="11">
    <location>
        <begin position="106"/>
        <end position="290"/>
    </location>
</feature>
<evidence type="ECO:0000259" key="12">
    <source>
        <dbReference type="PROSITE" id="PS51900"/>
    </source>
</evidence>
<dbReference type="InterPro" id="IPR002104">
    <property type="entry name" value="Integrase_catalytic"/>
</dbReference>
<reference evidence="13 14" key="1">
    <citation type="submission" date="2018-09" db="EMBL/GenBank/DDBJ databases">
        <title>Cohnella cavernae sp. nov., isolated from a karst cave.</title>
        <authorList>
            <person name="Zhu H."/>
        </authorList>
    </citation>
    <scope>NUCLEOTIDE SEQUENCE [LARGE SCALE GENOMIC DNA]</scope>
    <source>
        <strain evidence="13 14">K2E09-144</strain>
    </source>
</reference>
<evidence type="ECO:0000256" key="1">
    <source>
        <dbReference type="ARBA" id="ARBA00004496"/>
    </source>
</evidence>
<evidence type="ECO:0000313" key="13">
    <source>
        <dbReference type="EMBL" id="RIE04547.1"/>
    </source>
</evidence>
<feature type="active site" evidence="10">
    <location>
        <position position="245"/>
    </location>
</feature>
<evidence type="ECO:0000256" key="5">
    <source>
        <dbReference type="ARBA" id="ARBA00022829"/>
    </source>
</evidence>
<comment type="caution">
    <text evidence="13">The sequence shown here is derived from an EMBL/GenBank/DDBJ whole genome shotgun (WGS) entry which is preliminary data.</text>
</comment>
<comment type="function">
    <text evidence="10">Site-specific tyrosine recombinase, which acts by catalyzing the cutting and rejoining of the recombining DNA molecules. The XerC-XerD complex is essential to convert dimers of the bacterial chromosome into monomers to permit their segregation at cell division. It also contributes to the segregational stability of plasmids.</text>
</comment>
<feature type="active site" evidence="10">
    <location>
        <position position="242"/>
    </location>
</feature>
<dbReference type="Gene3D" id="1.10.443.10">
    <property type="entry name" value="Intergrase catalytic core"/>
    <property type="match status" value="1"/>
</dbReference>
<dbReference type="GO" id="GO:0003677">
    <property type="term" value="F:DNA binding"/>
    <property type="evidence" value="ECO:0007669"/>
    <property type="project" value="UniProtKB-UniRule"/>
</dbReference>
<keyword evidence="14" id="KW-1185">Reference proteome</keyword>
<dbReference type="GO" id="GO:0006313">
    <property type="term" value="P:DNA transposition"/>
    <property type="evidence" value="ECO:0007669"/>
    <property type="project" value="UniProtKB-UniRule"/>
</dbReference>
<keyword evidence="8 10" id="KW-0233">DNA recombination</keyword>
<accession>A0A398CXN0</accession>
<dbReference type="NCBIfam" id="TIGR02225">
    <property type="entry name" value="recomb_XerD"/>
    <property type="match status" value="1"/>
</dbReference>
<dbReference type="AlphaFoldDB" id="A0A398CXN0"/>
<evidence type="ECO:0000256" key="8">
    <source>
        <dbReference type="ARBA" id="ARBA00023172"/>
    </source>
</evidence>
<dbReference type="SUPFAM" id="SSF56349">
    <property type="entry name" value="DNA breaking-rejoining enzymes"/>
    <property type="match status" value="1"/>
</dbReference>
<evidence type="ECO:0000259" key="11">
    <source>
        <dbReference type="PROSITE" id="PS51898"/>
    </source>
</evidence>
<dbReference type="RefSeq" id="WP_119148132.1">
    <property type="nucleotide sequence ID" value="NZ_JBHSOV010000005.1"/>
</dbReference>
<evidence type="ECO:0000313" key="14">
    <source>
        <dbReference type="Proteomes" id="UP000266340"/>
    </source>
</evidence>
<comment type="subcellular location">
    <subcellularLocation>
        <location evidence="1 10">Cytoplasm</location>
    </subcellularLocation>
</comment>
<comment type="similarity">
    <text evidence="2">Belongs to the 'phage' integrase family. XerD subfamily.</text>
</comment>
<evidence type="ECO:0000256" key="3">
    <source>
        <dbReference type="ARBA" id="ARBA00022490"/>
    </source>
</evidence>
<dbReference type="InterPro" id="IPR023009">
    <property type="entry name" value="Tyrosine_recombinase_XerC/XerD"/>
</dbReference>
<sequence length="298" mass="33839">MKKWLQAYSKRLEDERNRSAATVRSYVSDLNDFIAYAEEQGVKEVRELRSNHIQAYLSRLKQEGRKTATIARRVVSLKKWFRFLTIERAIEYDPTLQIESPKPERKAPLALKQTEMDRLLESIDPANRQGLRDRAMLELLYATGLRVSELIALNIDHVRLDMGFLTCTSPGGRERMVPVGSYAASWVERYAAEARPQLSREDKPEQALFLNVFGERMTRQGFWKTVKKAAGAAGIGAEITPHTLRHSFAAHLVENGADLRAVQEMLGHTASASTQIYQTPSGLKVKDVYDRAHPRARS</sequence>
<dbReference type="HAMAP" id="MF_01808">
    <property type="entry name" value="Recomb_XerC_XerD"/>
    <property type="match status" value="1"/>
</dbReference>
<feature type="active site" evidence="10">
    <location>
        <position position="146"/>
    </location>
</feature>
<dbReference type="InterPro" id="IPR044068">
    <property type="entry name" value="CB"/>
</dbReference>
<dbReference type="Gene3D" id="1.10.150.130">
    <property type="match status" value="1"/>
</dbReference>
<comment type="similarity">
    <text evidence="10">Belongs to the 'phage' integrase family. XerC subfamily.</text>
</comment>
<dbReference type="InterPro" id="IPR013762">
    <property type="entry name" value="Integrase-like_cat_sf"/>
</dbReference>
<evidence type="ECO:0000256" key="2">
    <source>
        <dbReference type="ARBA" id="ARBA00010450"/>
    </source>
</evidence>
<keyword evidence="4 10" id="KW-0132">Cell division</keyword>
<dbReference type="GO" id="GO:0005737">
    <property type="term" value="C:cytoplasm"/>
    <property type="evidence" value="ECO:0007669"/>
    <property type="project" value="UniProtKB-SubCell"/>
</dbReference>
<feature type="active site" description="O-(3'-phospho-DNA)-tyrosine intermediate" evidence="10">
    <location>
        <position position="277"/>
    </location>
</feature>
<dbReference type="Pfam" id="PF02899">
    <property type="entry name" value="Phage_int_SAM_1"/>
    <property type="match status" value="1"/>
</dbReference>
<keyword evidence="5 10" id="KW-0159">Chromosome partition</keyword>
<keyword evidence="6 10" id="KW-0229">DNA integration</keyword>
<comment type="caution">
    <text evidence="10">Lacks conserved residue(s) required for the propagation of feature annotation.</text>
</comment>
<gene>
    <name evidence="13" type="primary">xerD</name>
    <name evidence="10" type="synonym">xerC</name>
    <name evidence="13" type="ORF">D3H35_05490</name>
</gene>
<dbReference type="GO" id="GO:0009037">
    <property type="term" value="F:tyrosine-based site-specific recombinase activity"/>
    <property type="evidence" value="ECO:0007669"/>
    <property type="project" value="UniProtKB-UniRule"/>
</dbReference>
<feature type="domain" description="Core-binding (CB)" evidence="12">
    <location>
        <begin position="1"/>
        <end position="85"/>
    </location>
</feature>
<dbReference type="PANTHER" id="PTHR30349">
    <property type="entry name" value="PHAGE INTEGRASE-RELATED"/>
    <property type="match status" value="1"/>
</dbReference>